<accession>A0A8D8LA65</accession>
<sequence length="99" mass="11316">MWRRRFKRDAFASISVVIPFILSVHIQGYPNKFMVVGDSNARVINEKYALAGRNVVETSKFLNNMVSFILSFHIQGYLNEFMVVGDSTDRKAQAWIIGS</sequence>
<evidence type="ECO:0000313" key="1">
    <source>
        <dbReference type="EMBL" id="CAG6607205.1"/>
    </source>
</evidence>
<proteinExistence type="predicted"/>
<dbReference type="AlphaFoldDB" id="A0A8D8LA65"/>
<reference evidence="1" key="1">
    <citation type="submission" date="2021-05" db="EMBL/GenBank/DDBJ databases">
        <authorList>
            <person name="Alioto T."/>
            <person name="Alioto T."/>
            <person name="Gomez Garrido J."/>
        </authorList>
    </citation>
    <scope>NUCLEOTIDE SEQUENCE</scope>
</reference>
<protein>
    <submittedName>
        <fullName evidence="1">Uncharacterized protein</fullName>
    </submittedName>
</protein>
<organism evidence="1">
    <name type="scientific">Cacopsylla melanoneura</name>
    <dbReference type="NCBI Taxonomy" id="428564"/>
    <lineage>
        <taxon>Eukaryota</taxon>
        <taxon>Metazoa</taxon>
        <taxon>Ecdysozoa</taxon>
        <taxon>Arthropoda</taxon>
        <taxon>Hexapoda</taxon>
        <taxon>Insecta</taxon>
        <taxon>Pterygota</taxon>
        <taxon>Neoptera</taxon>
        <taxon>Paraneoptera</taxon>
        <taxon>Hemiptera</taxon>
        <taxon>Sternorrhyncha</taxon>
        <taxon>Psylloidea</taxon>
        <taxon>Psyllidae</taxon>
        <taxon>Psyllinae</taxon>
        <taxon>Cacopsylla</taxon>
    </lineage>
</organism>
<name>A0A8D8LA65_9HEMI</name>
<dbReference type="EMBL" id="HBUF01006987">
    <property type="protein sequence ID" value="CAG6607205.1"/>
    <property type="molecule type" value="Transcribed_RNA"/>
</dbReference>